<evidence type="ECO:0000259" key="2">
    <source>
        <dbReference type="PROSITE" id="PS50164"/>
    </source>
</evidence>
<dbReference type="Pfam" id="PF01541">
    <property type="entry name" value="GIY-YIG"/>
    <property type="match status" value="1"/>
</dbReference>
<dbReference type="InterPro" id="IPR001943">
    <property type="entry name" value="UVR_dom"/>
</dbReference>
<dbReference type="SMART" id="SM00465">
    <property type="entry name" value="GIYc"/>
    <property type="match status" value="1"/>
</dbReference>
<dbReference type="Gene3D" id="4.10.860.10">
    <property type="entry name" value="UVR domain"/>
    <property type="match status" value="1"/>
</dbReference>
<sequence>MNSLENEAKKLFSGPGVYSFKDRKGGVLYVGKSINVQERIFQHLKAEGEKSKSMVSSSCKVDAIPVASELEALLLEAELIKKYLPKFNSRAKDDKHALYIKITKNDVFPKVLTSRKGDDSRSLYFGPFPSSSTVKKVLRQIRKVIPYCTQKSTSRRECLYSHLRLCSPCPSYITKVKDKDNRYRLTKIYKNNINKIIDLLMGKKTSVKRKLEHEMNDASKRQNFEDAARIRNQITELEYITQPFRNPAEYMANPNLLEDLREREINSLYKALKNNIENLNLPERIECFDVSHLSGTLSTSSMVTFMGGVPNKNFYRQFKIYGQKTNDDYYMMYETVKRRIKHFKDWGTPDLIVVDGGKPQITAAKKAFVEIGVNLPLVGLAKKLETIIVPRGEKFLEINLNNNDPAIHLLQRLRDEAHRFARKYHFKLRFKSLVG</sequence>
<evidence type="ECO:0000313" key="4">
    <source>
        <dbReference type="EMBL" id="OGY13069.1"/>
    </source>
</evidence>
<dbReference type="InterPro" id="IPR038476">
    <property type="entry name" value="UvrC_RNase_H_dom_sf"/>
</dbReference>
<feature type="domain" description="GIY-YIG" evidence="2">
    <location>
        <begin position="13"/>
        <end position="89"/>
    </location>
</feature>
<evidence type="ECO:0000259" key="3">
    <source>
        <dbReference type="PROSITE" id="PS50165"/>
    </source>
</evidence>
<dbReference type="EMBL" id="MHCC01000021">
    <property type="protein sequence ID" value="OGY13069.1"/>
    <property type="molecule type" value="Genomic_DNA"/>
</dbReference>
<name>A0A1G1VCD2_9BACT</name>
<evidence type="ECO:0000313" key="5">
    <source>
        <dbReference type="Proteomes" id="UP000178659"/>
    </source>
</evidence>
<dbReference type="InterPro" id="IPR001162">
    <property type="entry name" value="UvrC_RNase_H_dom"/>
</dbReference>
<dbReference type="PROSITE" id="PS50151">
    <property type="entry name" value="UVR"/>
    <property type="match status" value="1"/>
</dbReference>
<dbReference type="AlphaFoldDB" id="A0A1G1VCD2"/>
<evidence type="ECO:0000259" key="1">
    <source>
        <dbReference type="PROSITE" id="PS50151"/>
    </source>
</evidence>
<feature type="domain" description="UVR" evidence="1">
    <location>
        <begin position="205"/>
        <end position="240"/>
    </location>
</feature>
<accession>A0A1G1VCD2</accession>
<dbReference type="SUPFAM" id="SSF82771">
    <property type="entry name" value="GIY-YIG endonuclease"/>
    <property type="match status" value="1"/>
</dbReference>
<dbReference type="PROSITE" id="PS50164">
    <property type="entry name" value="GIY_YIG"/>
    <property type="match status" value="1"/>
</dbReference>
<proteinExistence type="predicted"/>
<feature type="domain" description="UvrC family homology region profile" evidence="3">
    <location>
        <begin position="262"/>
        <end position="368"/>
    </location>
</feature>
<dbReference type="PANTHER" id="PTHR30562">
    <property type="entry name" value="UVRC/OXIDOREDUCTASE"/>
    <property type="match status" value="1"/>
</dbReference>
<dbReference type="PROSITE" id="PS50165">
    <property type="entry name" value="UVRC"/>
    <property type="match status" value="1"/>
</dbReference>
<dbReference type="Proteomes" id="UP000178659">
    <property type="component" value="Unassembled WGS sequence"/>
</dbReference>
<comment type="caution">
    <text evidence="4">The sequence shown here is derived from an EMBL/GenBank/DDBJ whole genome shotgun (WGS) entry which is preliminary data.</text>
</comment>
<protein>
    <recommendedName>
        <fullName evidence="6">Excinuclease ABC subunit C</fullName>
    </recommendedName>
</protein>
<dbReference type="Gene3D" id="3.40.1440.10">
    <property type="entry name" value="GIY-YIG endonuclease"/>
    <property type="match status" value="1"/>
</dbReference>
<gene>
    <name evidence="4" type="ORF">A3A77_03320</name>
</gene>
<dbReference type="Gene3D" id="3.30.420.340">
    <property type="entry name" value="UvrC, RNAse H endonuclease domain"/>
    <property type="match status" value="1"/>
</dbReference>
<dbReference type="InterPro" id="IPR050066">
    <property type="entry name" value="UvrABC_protein_C"/>
</dbReference>
<reference evidence="4 5" key="1">
    <citation type="journal article" date="2016" name="Nat. Commun.">
        <title>Thousands of microbial genomes shed light on interconnected biogeochemical processes in an aquifer system.</title>
        <authorList>
            <person name="Anantharaman K."/>
            <person name="Brown C.T."/>
            <person name="Hug L.A."/>
            <person name="Sharon I."/>
            <person name="Castelle C.J."/>
            <person name="Probst A.J."/>
            <person name="Thomas B.C."/>
            <person name="Singh A."/>
            <person name="Wilkins M.J."/>
            <person name="Karaoz U."/>
            <person name="Brodie E.L."/>
            <person name="Williams K.H."/>
            <person name="Hubbard S.S."/>
            <person name="Banfield J.F."/>
        </authorList>
    </citation>
    <scope>NUCLEOTIDE SEQUENCE [LARGE SCALE GENOMIC DNA]</scope>
</reference>
<organism evidence="4 5">
    <name type="scientific">Candidatus Blackburnbacteria bacterium RIFCSPLOWO2_01_FULL_40_20</name>
    <dbReference type="NCBI Taxonomy" id="1797519"/>
    <lineage>
        <taxon>Bacteria</taxon>
        <taxon>Candidatus Blackburniibacteriota</taxon>
    </lineage>
</organism>
<dbReference type="Pfam" id="PF08459">
    <property type="entry name" value="UvrC_RNaseH_dom"/>
    <property type="match status" value="1"/>
</dbReference>
<dbReference type="InterPro" id="IPR000305">
    <property type="entry name" value="GIY-YIG_endonuc"/>
</dbReference>
<dbReference type="InterPro" id="IPR035901">
    <property type="entry name" value="GIY-YIG_endonuc_sf"/>
</dbReference>
<evidence type="ECO:0008006" key="6">
    <source>
        <dbReference type="Google" id="ProtNLM"/>
    </source>
</evidence>
<dbReference type="PANTHER" id="PTHR30562:SF1">
    <property type="entry name" value="UVRABC SYSTEM PROTEIN C"/>
    <property type="match status" value="1"/>
</dbReference>
<dbReference type="InterPro" id="IPR036876">
    <property type="entry name" value="UVR_dom_sf"/>
</dbReference>
<dbReference type="GO" id="GO:0009381">
    <property type="term" value="F:excinuclease ABC activity"/>
    <property type="evidence" value="ECO:0007669"/>
    <property type="project" value="InterPro"/>
</dbReference>
<dbReference type="SUPFAM" id="SSF46600">
    <property type="entry name" value="C-terminal UvrC-binding domain of UvrB"/>
    <property type="match status" value="1"/>
</dbReference>
<dbReference type="GO" id="GO:0006974">
    <property type="term" value="P:DNA damage response"/>
    <property type="evidence" value="ECO:0007669"/>
    <property type="project" value="TreeGrafter"/>
</dbReference>
<dbReference type="GO" id="GO:0009380">
    <property type="term" value="C:excinuclease repair complex"/>
    <property type="evidence" value="ECO:0007669"/>
    <property type="project" value="TreeGrafter"/>
</dbReference>
<dbReference type="Pfam" id="PF02151">
    <property type="entry name" value="UVR"/>
    <property type="match status" value="1"/>
</dbReference>